<protein>
    <submittedName>
        <fullName evidence="1">Uncharacterized protein</fullName>
    </submittedName>
</protein>
<comment type="caution">
    <text evidence="1">The sequence shown here is derived from an EMBL/GenBank/DDBJ whole genome shotgun (WGS) entry which is preliminary data.</text>
</comment>
<dbReference type="AlphaFoldDB" id="X1GRH0"/>
<accession>X1GRH0</accession>
<gene>
    <name evidence="1" type="ORF">S03H2_36944</name>
</gene>
<name>X1GRH0_9ZZZZ</name>
<sequence>MKFQIVDEATGEPLKNCELNICEFVYFKLKPGAPSPYLDKDADWYISTVVTDNNGIFLLDLSSIEETYIVVEPGKPYDITRFSRTSDLAGTKSVDHIRVTHFRGGLTNRIYDLRGGMVKIIAASSQTVEEPFTRILLTVRKRENELYGEAEAVMLKFQQALKESQWEKALSCCSENVKKKAKEYKSTVVFFRDVVPVEEIILLS</sequence>
<proteinExistence type="predicted"/>
<dbReference type="EMBL" id="BARU01022707">
    <property type="protein sequence ID" value="GAH59797.1"/>
    <property type="molecule type" value="Genomic_DNA"/>
</dbReference>
<organism evidence="1">
    <name type="scientific">marine sediment metagenome</name>
    <dbReference type="NCBI Taxonomy" id="412755"/>
    <lineage>
        <taxon>unclassified sequences</taxon>
        <taxon>metagenomes</taxon>
        <taxon>ecological metagenomes</taxon>
    </lineage>
</organism>
<reference evidence="1" key="1">
    <citation type="journal article" date="2014" name="Front. Microbiol.">
        <title>High frequency of phylogenetically diverse reductive dehalogenase-homologous genes in deep subseafloor sedimentary metagenomes.</title>
        <authorList>
            <person name="Kawai M."/>
            <person name="Futagami T."/>
            <person name="Toyoda A."/>
            <person name="Takaki Y."/>
            <person name="Nishi S."/>
            <person name="Hori S."/>
            <person name="Arai W."/>
            <person name="Tsubouchi T."/>
            <person name="Morono Y."/>
            <person name="Uchiyama I."/>
            <person name="Ito T."/>
            <person name="Fujiyama A."/>
            <person name="Inagaki F."/>
            <person name="Takami H."/>
        </authorList>
    </citation>
    <scope>NUCLEOTIDE SEQUENCE</scope>
    <source>
        <strain evidence="1">Expedition CK06-06</strain>
    </source>
</reference>
<evidence type="ECO:0000313" key="1">
    <source>
        <dbReference type="EMBL" id="GAH59797.1"/>
    </source>
</evidence>